<dbReference type="RefSeq" id="WP_110107909.1">
    <property type="nucleotide sequence ID" value="NZ_JACBZZ010000001.1"/>
</dbReference>
<dbReference type="GO" id="GO:0005737">
    <property type="term" value="C:cytoplasm"/>
    <property type="evidence" value="ECO:0007669"/>
    <property type="project" value="TreeGrafter"/>
</dbReference>
<dbReference type="Pfam" id="PF00069">
    <property type="entry name" value="Pkinase"/>
    <property type="match status" value="1"/>
</dbReference>
<gene>
    <name evidence="7" type="ORF">CVS29_17630</name>
</gene>
<protein>
    <recommendedName>
        <fullName evidence="6">Protein kinase domain-containing protein</fullName>
    </recommendedName>
</protein>
<dbReference type="Proteomes" id="UP000246303">
    <property type="component" value="Unassembled WGS sequence"/>
</dbReference>
<comment type="caution">
    <text evidence="7">The sequence shown here is derived from an EMBL/GenBank/DDBJ whole genome shotgun (WGS) entry which is preliminary data.</text>
</comment>
<evidence type="ECO:0000256" key="2">
    <source>
        <dbReference type="ARBA" id="ARBA00022741"/>
    </source>
</evidence>
<evidence type="ECO:0000259" key="6">
    <source>
        <dbReference type="PROSITE" id="PS50011"/>
    </source>
</evidence>
<evidence type="ECO:0000313" key="8">
    <source>
        <dbReference type="Proteomes" id="UP000246303"/>
    </source>
</evidence>
<proteinExistence type="inferred from homology"/>
<dbReference type="CDD" id="cd14014">
    <property type="entry name" value="STKc_PknB_like"/>
    <property type="match status" value="1"/>
</dbReference>
<dbReference type="InterPro" id="IPR050339">
    <property type="entry name" value="CC_SR_Kinase"/>
</dbReference>
<comment type="similarity">
    <text evidence="5">Belongs to the protein kinase superfamily. Ser/Thr protein kinase family. GCN2 subfamily.</text>
</comment>
<dbReference type="OrthoDB" id="9762169at2"/>
<keyword evidence="1" id="KW-0808">Transferase</keyword>
<name>A0A2V3DLY5_9MICC</name>
<keyword evidence="4" id="KW-0067">ATP-binding</keyword>
<dbReference type="Gene3D" id="1.10.510.10">
    <property type="entry name" value="Transferase(Phosphotransferase) domain 1"/>
    <property type="match status" value="1"/>
</dbReference>
<dbReference type="PANTHER" id="PTHR11042">
    <property type="entry name" value="EUKARYOTIC TRANSLATION INITIATION FACTOR 2-ALPHA KINASE EIF2-ALPHA KINASE -RELATED"/>
    <property type="match status" value="1"/>
</dbReference>
<accession>A0A2V3DLY5</accession>
<feature type="domain" description="Protein kinase" evidence="6">
    <location>
        <begin position="15"/>
        <end position="257"/>
    </location>
</feature>
<keyword evidence="3" id="KW-0418">Kinase</keyword>
<sequence length="594" mass="68011">MKKGMILEFDGETYIVVEPQLGQGGAGTVCAVRSSVDDRVYALKQIKKDSRPERNGRFLQEIAFGLDSNNDHVVKIHAQFDDEKYFYYTMDLYPKNLRDIIGEESDYRVLLDYLSQLCDGLAYVHDRGVVHRDIKPENILVDSKNRRVVLADFGIAHFKDSSLTQHSDLLANRNYQAPEQMVKNNAKNVGKPADIFALGLIFTEVFTEQNARGARHRRVSDVYPFLSNLDRLVESMMLQDETQRITIQAARDSLNLIRKQIGARIEEIVEELRPIEEPISGDIPKTDLLLEQAGTDVLSAKYIFERTTDEALSRYNPNFHCQISYRVSDELYNGCVQSVLYSMCKAKFEYEANGAWSESDLDLVVSPLKARLLNEFESIQSQYPLTRSSIWAELPRMAAHYFRFCKDYHCKEIIERAHRELTVSMGPDAGSLHSNLMNAPILWIAQNVRRYLKTDVFEKSSQNLHEIEFERQVSVDWEGTSLDDSERLAVGLELFNPSDEAEILASLEKFRDKWSASFAKQNDGRYSIHFKSSADYEQFSKEALAIAVQDYIFEGDVIDLLRTDDEYDDLVALTWGSTFDIPNTLAKVLGLRDI</sequence>
<organism evidence="7 8">
    <name type="scientific">Arthrobacter psychrochitiniphilus</name>
    <dbReference type="NCBI Taxonomy" id="291045"/>
    <lineage>
        <taxon>Bacteria</taxon>
        <taxon>Bacillati</taxon>
        <taxon>Actinomycetota</taxon>
        <taxon>Actinomycetes</taxon>
        <taxon>Micrococcales</taxon>
        <taxon>Micrococcaceae</taxon>
        <taxon>Arthrobacter</taxon>
    </lineage>
</organism>
<dbReference type="InterPro" id="IPR008271">
    <property type="entry name" value="Ser/Thr_kinase_AS"/>
</dbReference>
<dbReference type="GO" id="GO:0005524">
    <property type="term" value="F:ATP binding"/>
    <property type="evidence" value="ECO:0007669"/>
    <property type="project" value="UniProtKB-KW"/>
</dbReference>
<dbReference type="EMBL" id="QHLZ01000019">
    <property type="protein sequence ID" value="PXA63935.1"/>
    <property type="molecule type" value="Genomic_DNA"/>
</dbReference>
<dbReference type="PROSITE" id="PS00108">
    <property type="entry name" value="PROTEIN_KINASE_ST"/>
    <property type="match status" value="1"/>
</dbReference>
<dbReference type="SMART" id="SM00220">
    <property type="entry name" value="S_TKc"/>
    <property type="match status" value="1"/>
</dbReference>
<evidence type="ECO:0000256" key="3">
    <source>
        <dbReference type="ARBA" id="ARBA00022777"/>
    </source>
</evidence>
<dbReference type="PROSITE" id="PS50011">
    <property type="entry name" value="PROTEIN_KINASE_DOM"/>
    <property type="match status" value="1"/>
</dbReference>
<evidence type="ECO:0000256" key="1">
    <source>
        <dbReference type="ARBA" id="ARBA00022679"/>
    </source>
</evidence>
<reference evidence="7 8" key="1">
    <citation type="submission" date="2018-05" db="EMBL/GenBank/DDBJ databases">
        <title>Genetic diversity of glacier-inhabiting Cryobacterium bacteria in China and description of Cryobacterium mengkeensis sp. nov. and Arthrobacter glacialis sp. nov.</title>
        <authorList>
            <person name="Liu Q."/>
            <person name="Xin Y.-H."/>
        </authorList>
    </citation>
    <scope>NUCLEOTIDE SEQUENCE [LARGE SCALE GENOMIC DNA]</scope>
    <source>
        <strain evidence="7 8">GP3</strain>
    </source>
</reference>
<evidence type="ECO:0000313" key="7">
    <source>
        <dbReference type="EMBL" id="PXA63935.1"/>
    </source>
</evidence>
<dbReference type="SUPFAM" id="SSF56112">
    <property type="entry name" value="Protein kinase-like (PK-like)"/>
    <property type="match status" value="1"/>
</dbReference>
<keyword evidence="2" id="KW-0547">Nucleotide-binding</keyword>
<dbReference type="AlphaFoldDB" id="A0A2V3DLY5"/>
<dbReference type="InterPro" id="IPR011009">
    <property type="entry name" value="Kinase-like_dom_sf"/>
</dbReference>
<dbReference type="InterPro" id="IPR000719">
    <property type="entry name" value="Prot_kinase_dom"/>
</dbReference>
<evidence type="ECO:0000256" key="5">
    <source>
        <dbReference type="ARBA" id="ARBA00037982"/>
    </source>
</evidence>
<dbReference type="GO" id="GO:0004672">
    <property type="term" value="F:protein kinase activity"/>
    <property type="evidence" value="ECO:0007669"/>
    <property type="project" value="InterPro"/>
</dbReference>
<evidence type="ECO:0000256" key="4">
    <source>
        <dbReference type="ARBA" id="ARBA00022840"/>
    </source>
</evidence>
<keyword evidence="8" id="KW-1185">Reference proteome</keyword>